<evidence type="ECO:0000313" key="2">
    <source>
        <dbReference type="Proteomes" id="UP000821865"/>
    </source>
</evidence>
<evidence type="ECO:0000313" key="1">
    <source>
        <dbReference type="EMBL" id="KAH7948887.1"/>
    </source>
</evidence>
<sequence length="98" mass="10891">MGVKKKTTAVDVLELKKHVDSLESSQKFLNILVEKLHSEKASLVAENKALKSENCSLSRSVSKLDQYSRINNIEMRGIPYTQGEDCVAVLETIGRKIG</sequence>
<reference evidence="1" key="1">
    <citation type="submission" date="2020-05" db="EMBL/GenBank/DDBJ databases">
        <title>Large-scale comparative analyses of tick genomes elucidate their genetic diversity and vector capacities.</title>
        <authorList>
            <person name="Jia N."/>
            <person name="Wang J."/>
            <person name="Shi W."/>
            <person name="Du L."/>
            <person name="Sun Y."/>
            <person name="Zhan W."/>
            <person name="Jiang J."/>
            <person name="Wang Q."/>
            <person name="Zhang B."/>
            <person name="Ji P."/>
            <person name="Sakyi L.B."/>
            <person name="Cui X."/>
            <person name="Yuan T."/>
            <person name="Jiang B."/>
            <person name="Yang W."/>
            <person name="Lam T.T.-Y."/>
            <person name="Chang Q."/>
            <person name="Ding S."/>
            <person name="Wang X."/>
            <person name="Zhu J."/>
            <person name="Ruan X."/>
            <person name="Zhao L."/>
            <person name="Wei J."/>
            <person name="Que T."/>
            <person name="Du C."/>
            <person name="Cheng J."/>
            <person name="Dai P."/>
            <person name="Han X."/>
            <person name="Huang E."/>
            <person name="Gao Y."/>
            <person name="Liu J."/>
            <person name="Shao H."/>
            <person name="Ye R."/>
            <person name="Li L."/>
            <person name="Wei W."/>
            <person name="Wang X."/>
            <person name="Wang C."/>
            <person name="Yang T."/>
            <person name="Huo Q."/>
            <person name="Li W."/>
            <person name="Guo W."/>
            <person name="Chen H."/>
            <person name="Zhou L."/>
            <person name="Ni X."/>
            <person name="Tian J."/>
            <person name="Zhou Y."/>
            <person name="Sheng Y."/>
            <person name="Liu T."/>
            <person name="Pan Y."/>
            <person name="Xia L."/>
            <person name="Li J."/>
            <person name="Zhao F."/>
            <person name="Cao W."/>
        </authorList>
    </citation>
    <scope>NUCLEOTIDE SEQUENCE</scope>
    <source>
        <strain evidence="1">Dsil-2018</strain>
    </source>
</reference>
<protein>
    <submittedName>
        <fullName evidence="1">Uncharacterized protein</fullName>
    </submittedName>
</protein>
<comment type="caution">
    <text evidence="1">The sequence shown here is derived from an EMBL/GenBank/DDBJ whole genome shotgun (WGS) entry which is preliminary data.</text>
</comment>
<proteinExistence type="predicted"/>
<dbReference type="Proteomes" id="UP000821865">
    <property type="component" value="Chromosome 5"/>
</dbReference>
<name>A0ACB8CPF9_DERSI</name>
<accession>A0ACB8CPF9</accession>
<gene>
    <name evidence="1" type="ORF">HPB49_002923</name>
</gene>
<keyword evidence="2" id="KW-1185">Reference proteome</keyword>
<organism evidence="1 2">
    <name type="scientific">Dermacentor silvarum</name>
    <name type="common">Tick</name>
    <dbReference type="NCBI Taxonomy" id="543639"/>
    <lineage>
        <taxon>Eukaryota</taxon>
        <taxon>Metazoa</taxon>
        <taxon>Ecdysozoa</taxon>
        <taxon>Arthropoda</taxon>
        <taxon>Chelicerata</taxon>
        <taxon>Arachnida</taxon>
        <taxon>Acari</taxon>
        <taxon>Parasitiformes</taxon>
        <taxon>Ixodida</taxon>
        <taxon>Ixodoidea</taxon>
        <taxon>Ixodidae</taxon>
        <taxon>Rhipicephalinae</taxon>
        <taxon>Dermacentor</taxon>
    </lineage>
</organism>
<dbReference type="EMBL" id="CM023474">
    <property type="protein sequence ID" value="KAH7948887.1"/>
    <property type="molecule type" value="Genomic_DNA"/>
</dbReference>